<reference evidence="2 3" key="1">
    <citation type="submission" date="2023-10" db="EMBL/GenBank/DDBJ databases">
        <title>Sorlinia euscelidii gen. nov., sp. nov., an acetic acid bacteria isolated from the gut of Euscelidius variegatus emitter.</title>
        <authorList>
            <person name="Michoud G."/>
            <person name="Marasco R."/>
            <person name="Seferji K."/>
            <person name="Gonella E."/>
            <person name="Garuglieri E."/>
            <person name="Alma A."/>
            <person name="Mapelli F."/>
            <person name="Borin S."/>
            <person name="Daffonchio D."/>
            <person name="Crotti E."/>
        </authorList>
    </citation>
    <scope>NUCLEOTIDE SEQUENCE [LARGE SCALE GENOMIC DNA]</scope>
    <source>
        <strain evidence="2 3">EV16P</strain>
    </source>
</reference>
<protein>
    <submittedName>
        <fullName evidence="2">HSDR-N-2 domain-containing protein</fullName>
    </submittedName>
</protein>
<accession>A0ABU7U2E3</accession>
<comment type="caution">
    <text evidence="2">The sequence shown here is derived from an EMBL/GenBank/DDBJ whole genome shotgun (WGS) entry which is preliminary data.</text>
</comment>
<evidence type="ECO:0000313" key="3">
    <source>
        <dbReference type="Proteomes" id="UP001312908"/>
    </source>
</evidence>
<evidence type="ECO:0000313" key="2">
    <source>
        <dbReference type="EMBL" id="MEE8659034.1"/>
    </source>
</evidence>
<organism evidence="2 3">
    <name type="scientific">Sorlinia euscelidii</name>
    <dbReference type="NCBI Taxonomy" id="3081148"/>
    <lineage>
        <taxon>Bacteria</taxon>
        <taxon>Pseudomonadati</taxon>
        <taxon>Pseudomonadota</taxon>
        <taxon>Alphaproteobacteria</taxon>
        <taxon>Acetobacterales</taxon>
        <taxon>Acetobacteraceae</taxon>
        <taxon>Sorlinia</taxon>
    </lineage>
</organism>
<dbReference type="Proteomes" id="UP001312908">
    <property type="component" value="Unassembled WGS sequence"/>
</dbReference>
<name>A0ABU7U2E3_9PROT</name>
<keyword evidence="3" id="KW-1185">Reference proteome</keyword>
<dbReference type="EMBL" id="JAWJZY010000003">
    <property type="protein sequence ID" value="MEE8659034.1"/>
    <property type="molecule type" value="Genomic_DNA"/>
</dbReference>
<gene>
    <name evidence="2" type="ORF">DOFOFD_08420</name>
</gene>
<evidence type="ECO:0000259" key="1">
    <source>
        <dbReference type="Pfam" id="PF04313"/>
    </source>
</evidence>
<dbReference type="Pfam" id="PF04313">
    <property type="entry name" value="HSDR_N"/>
    <property type="match status" value="1"/>
</dbReference>
<feature type="domain" description="Restriction endonuclease type I HsdR N-terminal" evidence="1">
    <location>
        <begin position="71"/>
        <end position="140"/>
    </location>
</feature>
<proteinExistence type="predicted"/>
<dbReference type="InterPro" id="IPR007409">
    <property type="entry name" value="Restrct_endonuc_type1_HsdR_N"/>
</dbReference>
<sequence>MIGHRIMYMRGKMIDDFKQNFIDFAIRMVGVASRCANEEGTKMFLVLPFLSFIGYDISNPDEVCPEHNADFSEKYKNRVDYAILKDSSPVIAIECKSTGAALRDDRGQLRSYFNAAPTVKMGVITDGLLYEFYADSDEPNMMDANAFLSFDLTQVAEGKIEDSVVEGLKSLERKSFDPENIGAEAKRKLIFQSLVQRINELAARPTKAFVRLILQEIGISGVRSKSLPDYVNLTQRAFEEFINIKILKRLDLSNKATQQEEPVVSLEANANESAINPLETDQLAEEEAAFLNNVKQRLAFLSETDTLFEAINDVDFKAYRDCVVVFYKKERLGRLFRIKRDRNAVRAVEFDQEYGGRIPIEDTALIHQSLKKVFQDKVGAFVDGGKVAKKEVETADL</sequence>